<evidence type="ECO:0000256" key="1">
    <source>
        <dbReference type="SAM" id="MobiDB-lite"/>
    </source>
</evidence>
<evidence type="ECO:0000313" key="3">
    <source>
        <dbReference type="Proteomes" id="UP000800035"/>
    </source>
</evidence>
<feature type="region of interest" description="Disordered" evidence="1">
    <location>
        <begin position="15"/>
        <end position="62"/>
    </location>
</feature>
<keyword evidence="3" id="KW-1185">Reference proteome</keyword>
<organism evidence="2 3">
    <name type="scientific">Byssothecium circinans</name>
    <dbReference type="NCBI Taxonomy" id="147558"/>
    <lineage>
        <taxon>Eukaryota</taxon>
        <taxon>Fungi</taxon>
        <taxon>Dikarya</taxon>
        <taxon>Ascomycota</taxon>
        <taxon>Pezizomycotina</taxon>
        <taxon>Dothideomycetes</taxon>
        <taxon>Pleosporomycetidae</taxon>
        <taxon>Pleosporales</taxon>
        <taxon>Massarineae</taxon>
        <taxon>Massarinaceae</taxon>
        <taxon>Byssothecium</taxon>
    </lineage>
</organism>
<dbReference type="Proteomes" id="UP000800035">
    <property type="component" value="Unassembled WGS sequence"/>
</dbReference>
<evidence type="ECO:0000313" key="2">
    <source>
        <dbReference type="EMBL" id="KAF1957453.1"/>
    </source>
</evidence>
<gene>
    <name evidence="2" type="ORF">CC80DRAFT_491560</name>
</gene>
<dbReference type="AlphaFoldDB" id="A0A6A5TX42"/>
<sequence>MPHALHILEAVKQATPTIDPSDHPQQPACQPNIGPRKPPNAFPSVGIPNERRTPPNHPIPSLPRFGWLLSYDRCPP</sequence>
<protein>
    <submittedName>
        <fullName evidence="2">Uncharacterized protein</fullName>
    </submittedName>
</protein>
<dbReference type="EMBL" id="ML976989">
    <property type="protein sequence ID" value="KAF1957453.1"/>
    <property type="molecule type" value="Genomic_DNA"/>
</dbReference>
<proteinExistence type="predicted"/>
<feature type="compositionally biased region" description="Polar residues" evidence="1">
    <location>
        <begin position="15"/>
        <end position="29"/>
    </location>
</feature>
<accession>A0A6A5TX42</accession>
<name>A0A6A5TX42_9PLEO</name>
<reference evidence="2" key="1">
    <citation type="journal article" date="2020" name="Stud. Mycol.">
        <title>101 Dothideomycetes genomes: a test case for predicting lifestyles and emergence of pathogens.</title>
        <authorList>
            <person name="Haridas S."/>
            <person name="Albert R."/>
            <person name="Binder M."/>
            <person name="Bloem J."/>
            <person name="Labutti K."/>
            <person name="Salamov A."/>
            <person name="Andreopoulos B."/>
            <person name="Baker S."/>
            <person name="Barry K."/>
            <person name="Bills G."/>
            <person name="Bluhm B."/>
            <person name="Cannon C."/>
            <person name="Castanera R."/>
            <person name="Culley D."/>
            <person name="Daum C."/>
            <person name="Ezra D."/>
            <person name="Gonzalez J."/>
            <person name="Henrissat B."/>
            <person name="Kuo A."/>
            <person name="Liang C."/>
            <person name="Lipzen A."/>
            <person name="Lutzoni F."/>
            <person name="Magnuson J."/>
            <person name="Mondo S."/>
            <person name="Nolan M."/>
            <person name="Ohm R."/>
            <person name="Pangilinan J."/>
            <person name="Park H.-J."/>
            <person name="Ramirez L."/>
            <person name="Alfaro M."/>
            <person name="Sun H."/>
            <person name="Tritt A."/>
            <person name="Yoshinaga Y."/>
            <person name="Zwiers L.-H."/>
            <person name="Turgeon B."/>
            <person name="Goodwin S."/>
            <person name="Spatafora J."/>
            <person name="Crous P."/>
            <person name="Grigoriev I."/>
        </authorList>
    </citation>
    <scope>NUCLEOTIDE SEQUENCE</scope>
    <source>
        <strain evidence="2">CBS 675.92</strain>
    </source>
</reference>